<dbReference type="EMBL" id="MN740153">
    <property type="protein sequence ID" value="QHT90346.1"/>
    <property type="molecule type" value="Genomic_DNA"/>
</dbReference>
<sequence>MKMIIISSQEEYDSAKSRLEEAINESGKWEYDLEKKYNEDQQMDIMSMIAYWENQLRGFGKQNDERLYESIRKEDSSGQLLEEAKKGFGYTTLCLELGSPVRKWKIANKKNRRLKCKKV</sequence>
<reference evidence="1" key="1">
    <citation type="journal article" date="2020" name="Nature">
        <title>Giant virus diversity and host interactions through global metagenomics.</title>
        <authorList>
            <person name="Schulz F."/>
            <person name="Roux S."/>
            <person name="Paez-Espino D."/>
            <person name="Jungbluth S."/>
            <person name="Walsh D.A."/>
            <person name="Denef V.J."/>
            <person name="McMahon K.D."/>
            <person name="Konstantinidis K.T."/>
            <person name="Eloe-Fadrosh E.A."/>
            <person name="Kyrpides N.C."/>
            <person name="Woyke T."/>
        </authorList>
    </citation>
    <scope>NUCLEOTIDE SEQUENCE</scope>
    <source>
        <strain evidence="1">GVMAG-M-3300023184-68</strain>
    </source>
</reference>
<evidence type="ECO:0000313" key="1">
    <source>
        <dbReference type="EMBL" id="QHT90346.1"/>
    </source>
</evidence>
<dbReference type="AlphaFoldDB" id="A0A6C0ID41"/>
<protein>
    <submittedName>
        <fullName evidence="1">Uncharacterized protein</fullName>
    </submittedName>
</protein>
<organism evidence="1">
    <name type="scientific">viral metagenome</name>
    <dbReference type="NCBI Taxonomy" id="1070528"/>
    <lineage>
        <taxon>unclassified sequences</taxon>
        <taxon>metagenomes</taxon>
        <taxon>organismal metagenomes</taxon>
    </lineage>
</organism>
<proteinExistence type="predicted"/>
<name>A0A6C0ID41_9ZZZZ</name>
<accession>A0A6C0ID41</accession>